<keyword evidence="2" id="KW-0547">Nucleotide-binding</keyword>
<dbReference type="RefSeq" id="WP_011305948.1">
    <property type="nucleotide sequence ID" value="NZ_CP009526.1"/>
</dbReference>
<dbReference type="GO" id="GO:0055085">
    <property type="term" value="P:transmembrane transport"/>
    <property type="evidence" value="ECO:0007669"/>
    <property type="project" value="UniProtKB-ARBA"/>
</dbReference>
<proteinExistence type="predicted"/>
<evidence type="ECO:0000259" key="4">
    <source>
        <dbReference type="PROSITE" id="PS50893"/>
    </source>
</evidence>
<keyword evidence="1" id="KW-0813">Transport</keyword>
<feature type="domain" description="ABC transporter" evidence="4">
    <location>
        <begin position="7"/>
        <end position="250"/>
    </location>
</feature>
<dbReference type="HOGENOM" id="CLU_000604_1_23_2"/>
<dbReference type="EMBL" id="CP009526">
    <property type="protein sequence ID" value="AKB49325.1"/>
    <property type="molecule type" value="Genomic_DNA"/>
</dbReference>
<dbReference type="InterPro" id="IPR003439">
    <property type="entry name" value="ABC_transporter-like_ATP-bd"/>
</dbReference>
<keyword evidence="3 5" id="KW-0067">ATP-binding</keyword>
<dbReference type="SUPFAM" id="SSF52540">
    <property type="entry name" value="P-loop containing nucleoside triphosphate hydrolases"/>
    <property type="match status" value="1"/>
</dbReference>
<evidence type="ECO:0000256" key="2">
    <source>
        <dbReference type="ARBA" id="ARBA00022741"/>
    </source>
</evidence>
<dbReference type="KEGG" id="mbw:MSBRW_0072"/>
<evidence type="ECO:0000256" key="3">
    <source>
        <dbReference type="ARBA" id="ARBA00022840"/>
    </source>
</evidence>
<dbReference type="PANTHER" id="PTHR43776">
    <property type="entry name" value="TRANSPORT ATP-BINDING PROTEIN"/>
    <property type="match status" value="1"/>
</dbReference>
<organism evidence="5 6">
    <name type="scientific">Methanosarcina barkeri str. Wiesmoor</name>
    <dbReference type="NCBI Taxonomy" id="1434109"/>
    <lineage>
        <taxon>Archaea</taxon>
        <taxon>Methanobacteriati</taxon>
        <taxon>Methanobacteriota</taxon>
        <taxon>Stenosarchaea group</taxon>
        <taxon>Methanomicrobia</taxon>
        <taxon>Methanosarcinales</taxon>
        <taxon>Methanosarcinaceae</taxon>
        <taxon>Methanosarcina</taxon>
    </lineage>
</organism>
<protein>
    <submittedName>
        <fullName evidence="5">Oligopeptide transport ATP-binding protein OppF</fullName>
    </submittedName>
</protein>
<sequence>MGKNELVRVINVTKVFKSKRLFKGSSLVTALDGVSLDVERNKILGIIGESGSGKTTLAKLILGILKPTSGVISFTDITDVNSEVRKPTVQVIFQDPYDSLSHMMTIEEIVSEPYLIKHKSRCTPDKVRSVLESVGLTPAEEYLNKYPYSLSGGQRQRVAIARAIITNPDIIIADEPISMLDASIGVDILNLILDMNENLGITFIFITHDITAAAYICHNIAVMHSGKIVEYGSRNQVLIQSQNAYTNSLLFAAGANLISSETKK</sequence>
<dbReference type="PATRIC" id="fig|1434109.4.peg.68"/>
<dbReference type="GO" id="GO:0016887">
    <property type="term" value="F:ATP hydrolysis activity"/>
    <property type="evidence" value="ECO:0007669"/>
    <property type="project" value="InterPro"/>
</dbReference>
<dbReference type="AlphaFoldDB" id="A0A0E3QHF9"/>
<dbReference type="Gene3D" id="3.40.50.300">
    <property type="entry name" value="P-loop containing nucleotide triphosphate hydrolases"/>
    <property type="match status" value="1"/>
</dbReference>
<dbReference type="InterPro" id="IPR017871">
    <property type="entry name" value="ABC_transporter-like_CS"/>
</dbReference>
<dbReference type="GeneID" id="24821459"/>
<dbReference type="PROSITE" id="PS00211">
    <property type="entry name" value="ABC_TRANSPORTER_1"/>
    <property type="match status" value="1"/>
</dbReference>
<gene>
    <name evidence="5" type="ORF">MSBRW_0072</name>
</gene>
<dbReference type="PANTHER" id="PTHR43776:SF8">
    <property type="entry name" value="ABC TRANSPORTER, ATP-BINDING PROTEIN"/>
    <property type="match status" value="1"/>
</dbReference>
<dbReference type="Pfam" id="PF00005">
    <property type="entry name" value="ABC_tran"/>
    <property type="match status" value="1"/>
</dbReference>
<dbReference type="SMART" id="SM00382">
    <property type="entry name" value="AAA"/>
    <property type="match status" value="1"/>
</dbReference>
<dbReference type="GO" id="GO:0005524">
    <property type="term" value="F:ATP binding"/>
    <property type="evidence" value="ECO:0007669"/>
    <property type="project" value="UniProtKB-KW"/>
</dbReference>
<dbReference type="PROSITE" id="PS50893">
    <property type="entry name" value="ABC_TRANSPORTER_2"/>
    <property type="match status" value="1"/>
</dbReference>
<dbReference type="Proteomes" id="UP000033038">
    <property type="component" value="Chromosome"/>
</dbReference>
<dbReference type="CDD" id="cd03257">
    <property type="entry name" value="ABC_NikE_OppD_transporters"/>
    <property type="match status" value="1"/>
</dbReference>
<evidence type="ECO:0000313" key="5">
    <source>
        <dbReference type="EMBL" id="AKB49325.1"/>
    </source>
</evidence>
<evidence type="ECO:0000256" key="1">
    <source>
        <dbReference type="ARBA" id="ARBA00022448"/>
    </source>
</evidence>
<accession>A0A0E3QHF9</accession>
<dbReference type="InterPro" id="IPR050319">
    <property type="entry name" value="ABC_transp_ATP-bind"/>
</dbReference>
<evidence type="ECO:0000313" key="6">
    <source>
        <dbReference type="Proteomes" id="UP000033038"/>
    </source>
</evidence>
<reference evidence="5 6" key="1">
    <citation type="submission" date="2014-07" db="EMBL/GenBank/DDBJ databases">
        <title>Methanogenic archaea and the global carbon cycle.</title>
        <authorList>
            <person name="Henriksen J.R."/>
            <person name="Luke J."/>
            <person name="Reinhart S."/>
            <person name="Benedict M.N."/>
            <person name="Youngblut N.D."/>
            <person name="Metcalf M.E."/>
            <person name="Whitaker R.J."/>
            <person name="Metcalf W.W."/>
        </authorList>
    </citation>
    <scope>NUCLEOTIDE SEQUENCE [LARGE SCALE GENOMIC DNA]</scope>
    <source>
        <strain evidence="5 6">Wiesmoor</strain>
    </source>
</reference>
<name>A0A0E3QHF9_METBA</name>
<dbReference type="InterPro" id="IPR003593">
    <property type="entry name" value="AAA+_ATPase"/>
</dbReference>
<dbReference type="InterPro" id="IPR027417">
    <property type="entry name" value="P-loop_NTPase"/>
</dbReference>